<dbReference type="EMBL" id="CAADGH010000040">
    <property type="protein sequence ID" value="VFK76049.1"/>
    <property type="molecule type" value="Genomic_DNA"/>
</dbReference>
<proteinExistence type="predicted"/>
<feature type="domain" description="MurL C-terminal" evidence="1">
    <location>
        <begin position="321"/>
        <end position="403"/>
    </location>
</feature>
<dbReference type="Pfam" id="PF26299">
    <property type="entry name" value="MurL_N"/>
    <property type="match status" value="1"/>
</dbReference>
<dbReference type="EMBL" id="CAADFO010000038">
    <property type="protein sequence ID" value="VFK28526.1"/>
    <property type="molecule type" value="Genomic_DNA"/>
</dbReference>
<dbReference type="EMBL" id="CAADFQ010000040">
    <property type="protein sequence ID" value="VFK33085.1"/>
    <property type="molecule type" value="Genomic_DNA"/>
</dbReference>
<dbReference type="AlphaFoldDB" id="A0A450XUY7"/>
<evidence type="ECO:0000259" key="2">
    <source>
        <dbReference type="Pfam" id="PF26299"/>
    </source>
</evidence>
<name>A0A450XUY7_9GAMM</name>
<accession>A0A450XUY7</accession>
<gene>
    <name evidence="3" type="ORF">BECKMB1821G_GA0114241_10381</name>
    <name evidence="5" type="ORF">BECKMB1821H_GA0114242_10401</name>
    <name evidence="4" type="ORF">BECKMB1821I_GA0114274_10401</name>
</gene>
<dbReference type="Pfam" id="PF26298">
    <property type="entry name" value="MurL_epimerase_C"/>
    <property type="match status" value="1"/>
</dbReference>
<dbReference type="InterPro" id="IPR058740">
    <property type="entry name" value="MurL_N"/>
</dbReference>
<organism evidence="4">
    <name type="scientific">Candidatus Kentrum sp. MB</name>
    <dbReference type="NCBI Taxonomy" id="2138164"/>
    <lineage>
        <taxon>Bacteria</taxon>
        <taxon>Pseudomonadati</taxon>
        <taxon>Pseudomonadota</taxon>
        <taxon>Gammaproteobacteria</taxon>
        <taxon>Candidatus Kentrum</taxon>
    </lineage>
</organism>
<evidence type="ECO:0000313" key="4">
    <source>
        <dbReference type="EMBL" id="VFK33085.1"/>
    </source>
</evidence>
<evidence type="ECO:0000313" key="5">
    <source>
        <dbReference type="EMBL" id="VFK76049.1"/>
    </source>
</evidence>
<sequence length="464" mass="53914">MQASQLKIVDYYRARSHMVIFFDVDGMPFTTSIWLPDLDLFALEQKYGFEFMEYLYLHFILLEAMKLTIFRPKTINLGKFDKYHTPEFEQLWSTIFINTYSEWRYLNDFYDYQSPQFTKAMERYETRPITAQIGATNTLCFSGGGKDSLVNMKLLERFKIPYSAFVSSHPLGGTSQSTHALNTKLLKNCNPQAIHRQMFYDDIVQSPITTAYPEFELKKTTGMNMEGLVFQSLLYVLQYGYETLLFGNEKSADEENFIWGKTGDKINHQWCKSTQGMELLQQYINANLITNVNYFSPLKPIYDPLIYCLLSEAEPLAISATFSCNGDQKPWCRKCPKCAYVLLNYLAYLPTELSREIVYPELLDSDINLKWYHEELGLGGHKPFECIGTREETILAFELCVRRGFKGKAIEMYKKHFPSVDLNHLINTYLKVDLSAPSLPQYRNILSYLSETGERHKKALLSYV</sequence>
<evidence type="ECO:0000259" key="1">
    <source>
        <dbReference type="Pfam" id="PF26298"/>
    </source>
</evidence>
<reference evidence="4" key="1">
    <citation type="submission" date="2019-02" db="EMBL/GenBank/DDBJ databases">
        <authorList>
            <person name="Gruber-Vodicka R. H."/>
            <person name="Seah K. B. B."/>
        </authorList>
    </citation>
    <scope>NUCLEOTIDE SEQUENCE</scope>
    <source>
        <strain evidence="3">BECK_BZ197</strain>
        <strain evidence="5">BECK_BZ198</strain>
        <strain evidence="4">BECK_BZ199</strain>
    </source>
</reference>
<dbReference type="InterPro" id="IPR058741">
    <property type="entry name" value="MurL_C"/>
</dbReference>
<evidence type="ECO:0008006" key="6">
    <source>
        <dbReference type="Google" id="ProtNLM"/>
    </source>
</evidence>
<feature type="domain" description="MurL N-terminal" evidence="2">
    <location>
        <begin position="234"/>
        <end position="296"/>
    </location>
</feature>
<evidence type="ECO:0000313" key="3">
    <source>
        <dbReference type="EMBL" id="VFK28526.1"/>
    </source>
</evidence>
<protein>
    <recommendedName>
        <fullName evidence="6">UDP-N-acetyl-alpha-D-muramoyl-L-alanyl-L-glutamate epimerase</fullName>
    </recommendedName>
</protein>